<comment type="caution">
    <text evidence="9">The sequence shown here is derived from an EMBL/GenBank/DDBJ whole genome shotgun (WGS) entry which is preliminary data.</text>
</comment>
<proteinExistence type="inferred from homology"/>
<dbReference type="CDD" id="cd00560">
    <property type="entry name" value="PanC"/>
    <property type="match status" value="1"/>
</dbReference>
<evidence type="ECO:0000256" key="2">
    <source>
        <dbReference type="ARBA" id="ARBA00009256"/>
    </source>
</evidence>
<feature type="binding site" evidence="8">
    <location>
        <begin position="30"/>
        <end position="37"/>
    </location>
    <ligand>
        <name>ATP</name>
        <dbReference type="ChEBI" id="CHEBI:30616"/>
    </ligand>
</feature>
<keyword evidence="6 8" id="KW-0067">ATP-binding</keyword>
<feature type="binding site" evidence="8">
    <location>
        <begin position="147"/>
        <end position="150"/>
    </location>
    <ligand>
        <name>ATP</name>
        <dbReference type="ChEBI" id="CHEBI:30616"/>
    </ligand>
</feature>
<feature type="binding site" evidence="8">
    <location>
        <position position="176"/>
    </location>
    <ligand>
        <name>ATP</name>
        <dbReference type="ChEBI" id="CHEBI:30616"/>
    </ligand>
</feature>
<protein>
    <recommendedName>
        <fullName evidence="8">Pantothenate synthetase</fullName>
        <shortName evidence="8">PS</shortName>
        <ecNumber evidence="8">6.3.2.1</ecNumber>
    </recommendedName>
    <alternativeName>
        <fullName evidence="8">Pantoate--beta-alanine ligase</fullName>
    </alternativeName>
    <alternativeName>
        <fullName evidence="8">Pantoate-activating enzyme</fullName>
    </alternativeName>
</protein>
<dbReference type="GO" id="GO:0005524">
    <property type="term" value="F:ATP binding"/>
    <property type="evidence" value="ECO:0007669"/>
    <property type="project" value="UniProtKB-KW"/>
</dbReference>
<comment type="similarity">
    <text evidence="2 8">Belongs to the pantothenate synthetase family.</text>
</comment>
<dbReference type="UniPathway" id="UPA00028">
    <property type="reaction ID" value="UER00005"/>
</dbReference>
<evidence type="ECO:0000256" key="3">
    <source>
        <dbReference type="ARBA" id="ARBA00022598"/>
    </source>
</evidence>
<evidence type="ECO:0000256" key="1">
    <source>
        <dbReference type="ARBA" id="ARBA00004990"/>
    </source>
</evidence>
<evidence type="ECO:0000256" key="6">
    <source>
        <dbReference type="ARBA" id="ARBA00022840"/>
    </source>
</evidence>
<keyword evidence="8" id="KW-0963">Cytoplasm</keyword>
<feature type="binding site" evidence="8">
    <location>
        <position position="61"/>
    </location>
    <ligand>
        <name>(R)-pantoate</name>
        <dbReference type="ChEBI" id="CHEBI:15980"/>
    </ligand>
</feature>
<dbReference type="NCBIfam" id="TIGR00125">
    <property type="entry name" value="cyt_tran_rel"/>
    <property type="match status" value="1"/>
</dbReference>
<dbReference type="Gene3D" id="3.30.1300.10">
    <property type="entry name" value="Pantoate-beta-alanine ligase, C-terminal domain"/>
    <property type="match status" value="1"/>
</dbReference>
<comment type="function">
    <text evidence="8">Catalyzes the condensation of pantoate with beta-alanine in an ATP-dependent reaction via a pantoyl-adenylate intermediate.</text>
</comment>
<feature type="binding site" evidence="8">
    <location>
        <position position="61"/>
    </location>
    <ligand>
        <name>beta-alanine</name>
        <dbReference type="ChEBI" id="CHEBI:57966"/>
    </ligand>
</feature>
<dbReference type="AlphaFoldDB" id="A0A840UZS2"/>
<sequence>MKLIKKSEEVVQVTGGWREEGQRIVLVPTMGWFHEGHLSLMRLARSLGTKIIVSLFVNPIQFGPREDLAAYPRDLDRDRRLAEQEGVDALFAPAVEEMFEPEFQTRVVLSKVSQGLCGAGRPGHFDGVATIVTKLFHLMVPHVAVFGEKDLQQLALIRRMVRDLNFQIEIVGHPIVREHDGLALSSRNSYLTEVERQTALCLSQAIGQARDTIRDSSNTASVVDLIAAATAYIEAHEGCQVDYVSIVDRWTLLPGTAIDQDSVMALAVKINGRVRLIDNGLLL</sequence>
<keyword evidence="4 8" id="KW-0566">Pantothenate biosynthesis</keyword>
<dbReference type="InterPro" id="IPR042176">
    <property type="entry name" value="Pantoate_ligase_C"/>
</dbReference>
<feature type="binding site" evidence="8">
    <location>
        <begin position="184"/>
        <end position="187"/>
    </location>
    <ligand>
        <name>ATP</name>
        <dbReference type="ChEBI" id="CHEBI:30616"/>
    </ligand>
</feature>
<dbReference type="NCBIfam" id="TIGR00018">
    <property type="entry name" value="panC"/>
    <property type="match status" value="1"/>
</dbReference>
<dbReference type="Proteomes" id="UP000539642">
    <property type="component" value="Unassembled WGS sequence"/>
</dbReference>
<dbReference type="InterPro" id="IPR014729">
    <property type="entry name" value="Rossmann-like_a/b/a_fold"/>
</dbReference>
<comment type="miscellaneous">
    <text evidence="8">The reaction proceeds by a bi uni uni bi ping pong mechanism.</text>
</comment>
<comment type="subunit">
    <text evidence="8">Homodimer.</text>
</comment>
<dbReference type="EC" id="6.3.2.1" evidence="8"/>
<dbReference type="RefSeq" id="WP_183347354.1">
    <property type="nucleotide sequence ID" value="NZ_JACHEO010000001.1"/>
</dbReference>
<dbReference type="GO" id="GO:0005829">
    <property type="term" value="C:cytosol"/>
    <property type="evidence" value="ECO:0007669"/>
    <property type="project" value="TreeGrafter"/>
</dbReference>
<dbReference type="GO" id="GO:0004592">
    <property type="term" value="F:pantoate-beta-alanine ligase activity"/>
    <property type="evidence" value="ECO:0007669"/>
    <property type="project" value="UniProtKB-UniRule"/>
</dbReference>
<dbReference type="GO" id="GO:0015940">
    <property type="term" value="P:pantothenate biosynthetic process"/>
    <property type="evidence" value="ECO:0007669"/>
    <property type="project" value="UniProtKB-UniRule"/>
</dbReference>
<comment type="catalytic activity">
    <reaction evidence="7 8">
        <text>(R)-pantoate + beta-alanine + ATP = (R)-pantothenate + AMP + diphosphate + H(+)</text>
        <dbReference type="Rhea" id="RHEA:10912"/>
        <dbReference type="ChEBI" id="CHEBI:15378"/>
        <dbReference type="ChEBI" id="CHEBI:15980"/>
        <dbReference type="ChEBI" id="CHEBI:29032"/>
        <dbReference type="ChEBI" id="CHEBI:30616"/>
        <dbReference type="ChEBI" id="CHEBI:33019"/>
        <dbReference type="ChEBI" id="CHEBI:57966"/>
        <dbReference type="ChEBI" id="CHEBI:456215"/>
        <dbReference type="EC" id="6.3.2.1"/>
    </reaction>
</comment>
<feature type="active site" description="Proton donor" evidence="8">
    <location>
        <position position="37"/>
    </location>
</feature>
<dbReference type="Pfam" id="PF02569">
    <property type="entry name" value="Pantoate_ligase"/>
    <property type="match status" value="1"/>
</dbReference>
<name>A0A840UZS2_9BACT</name>
<keyword evidence="3 8" id="KW-0436">Ligase</keyword>
<evidence type="ECO:0000256" key="8">
    <source>
        <dbReference type="HAMAP-Rule" id="MF_00158"/>
    </source>
</evidence>
<feature type="binding site" evidence="8">
    <location>
        <position position="153"/>
    </location>
    <ligand>
        <name>(R)-pantoate</name>
        <dbReference type="ChEBI" id="CHEBI:15980"/>
    </ligand>
</feature>
<dbReference type="PANTHER" id="PTHR21299:SF1">
    <property type="entry name" value="PANTOATE--BETA-ALANINE LIGASE"/>
    <property type="match status" value="1"/>
</dbReference>
<gene>
    <name evidence="8" type="primary">panC</name>
    <name evidence="9" type="ORF">HNQ81_000178</name>
</gene>
<dbReference type="SUPFAM" id="SSF52374">
    <property type="entry name" value="Nucleotidylyl transferase"/>
    <property type="match status" value="1"/>
</dbReference>
<dbReference type="EMBL" id="JACHEO010000001">
    <property type="protein sequence ID" value="MBB5346471.1"/>
    <property type="molecule type" value="Genomic_DNA"/>
</dbReference>
<dbReference type="InterPro" id="IPR003721">
    <property type="entry name" value="Pantoate_ligase"/>
</dbReference>
<evidence type="ECO:0000313" key="10">
    <source>
        <dbReference type="Proteomes" id="UP000539642"/>
    </source>
</evidence>
<evidence type="ECO:0000256" key="7">
    <source>
        <dbReference type="ARBA" id="ARBA00048258"/>
    </source>
</evidence>
<comment type="subcellular location">
    <subcellularLocation>
        <location evidence="8">Cytoplasm</location>
    </subcellularLocation>
</comment>
<accession>A0A840UZS2</accession>
<dbReference type="HAMAP" id="MF_00158">
    <property type="entry name" value="PanC"/>
    <property type="match status" value="1"/>
</dbReference>
<evidence type="ECO:0000256" key="5">
    <source>
        <dbReference type="ARBA" id="ARBA00022741"/>
    </source>
</evidence>
<keyword evidence="5 8" id="KW-0547">Nucleotide-binding</keyword>
<comment type="pathway">
    <text evidence="1 8">Cofactor biosynthesis; (R)-pantothenate biosynthesis; (R)-pantothenate from (R)-pantoate and beta-alanine: step 1/1.</text>
</comment>
<dbReference type="PANTHER" id="PTHR21299">
    <property type="entry name" value="CYTIDYLATE KINASE/PANTOATE-BETA-ALANINE LIGASE"/>
    <property type="match status" value="1"/>
</dbReference>
<keyword evidence="10" id="KW-1185">Reference proteome</keyword>
<evidence type="ECO:0000256" key="4">
    <source>
        <dbReference type="ARBA" id="ARBA00022655"/>
    </source>
</evidence>
<organism evidence="9 10">
    <name type="scientific">Desulfoprunum benzoelyticum</name>
    <dbReference type="NCBI Taxonomy" id="1506996"/>
    <lineage>
        <taxon>Bacteria</taxon>
        <taxon>Pseudomonadati</taxon>
        <taxon>Thermodesulfobacteriota</taxon>
        <taxon>Desulfobulbia</taxon>
        <taxon>Desulfobulbales</taxon>
        <taxon>Desulfobulbaceae</taxon>
        <taxon>Desulfoprunum</taxon>
    </lineage>
</organism>
<dbReference type="InterPro" id="IPR004821">
    <property type="entry name" value="Cyt_trans-like"/>
</dbReference>
<evidence type="ECO:0000313" key="9">
    <source>
        <dbReference type="EMBL" id="MBB5346471.1"/>
    </source>
</evidence>
<reference evidence="9 10" key="1">
    <citation type="submission" date="2020-08" db="EMBL/GenBank/DDBJ databases">
        <title>Genomic Encyclopedia of Type Strains, Phase IV (KMG-IV): sequencing the most valuable type-strain genomes for metagenomic binning, comparative biology and taxonomic classification.</title>
        <authorList>
            <person name="Goeker M."/>
        </authorList>
    </citation>
    <scope>NUCLEOTIDE SEQUENCE [LARGE SCALE GENOMIC DNA]</scope>
    <source>
        <strain evidence="9 10">DSM 28570</strain>
    </source>
</reference>
<dbReference type="Gene3D" id="3.40.50.620">
    <property type="entry name" value="HUPs"/>
    <property type="match status" value="1"/>
</dbReference>